<feature type="non-terminal residue" evidence="2">
    <location>
        <position position="1"/>
    </location>
</feature>
<sequence length="111" mass="12177">IPFSMHCDEGVTQVNPLFMMWGAMDRKCIFSGNVYGEEECLTAEQALHAVTLGAAYLMGHEHMKGSIEIGKLADFAILDQNPLDVAKEDVKDIKVHATMLGGDITVHQMAK</sequence>
<dbReference type="PANTHER" id="PTHR22642:SF2">
    <property type="entry name" value="PROTEIN LONG AFTER FAR-RED 3"/>
    <property type="match status" value="1"/>
</dbReference>
<dbReference type="EMBL" id="SLTR01000121">
    <property type="protein sequence ID" value="TDA93912.1"/>
    <property type="molecule type" value="Genomic_DNA"/>
</dbReference>
<dbReference type="SUPFAM" id="SSF51338">
    <property type="entry name" value="Composite domain of metallo-dependent hydrolases"/>
    <property type="match status" value="1"/>
</dbReference>
<dbReference type="PANTHER" id="PTHR22642">
    <property type="entry name" value="IMIDAZOLONEPROPIONASE"/>
    <property type="match status" value="1"/>
</dbReference>
<accession>A0ABY2D5T5</accession>
<dbReference type="RefSeq" id="WP_165927571.1">
    <property type="nucleotide sequence ID" value="NZ_SLTR01000121.1"/>
</dbReference>
<dbReference type="Gene3D" id="3.20.20.140">
    <property type="entry name" value="Metal-dependent hydrolases"/>
    <property type="match status" value="1"/>
</dbReference>
<organism evidence="2 3">
    <name type="scientific">Halomonas marinisediminis</name>
    <dbReference type="NCBI Taxonomy" id="2546095"/>
    <lineage>
        <taxon>Bacteria</taxon>
        <taxon>Pseudomonadati</taxon>
        <taxon>Pseudomonadota</taxon>
        <taxon>Gammaproteobacteria</taxon>
        <taxon>Oceanospirillales</taxon>
        <taxon>Halomonadaceae</taxon>
        <taxon>Halomonas</taxon>
    </lineage>
</organism>
<name>A0ABY2D5T5_9GAMM</name>
<proteinExistence type="predicted"/>
<comment type="caution">
    <text evidence="2">The sequence shown here is derived from an EMBL/GenBank/DDBJ whole genome shotgun (WGS) entry which is preliminary data.</text>
</comment>
<protein>
    <submittedName>
        <fullName evidence="2">Amidohydrolase</fullName>
    </submittedName>
</protein>
<dbReference type="Proteomes" id="UP000294823">
    <property type="component" value="Unassembled WGS sequence"/>
</dbReference>
<evidence type="ECO:0000313" key="2">
    <source>
        <dbReference type="EMBL" id="TDA93912.1"/>
    </source>
</evidence>
<dbReference type="Pfam" id="PF07969">
    <property type="entry name" value="Amidohydro_3"/>
    <property type="match status" value="1"/>
</dbReference>
<reference evidence="2 3" key="1">
    <citation type="submission" date="2019-03" db="EMBL/GenBank/DDBJ databases">
        <title>Halomonas marinisediminis sp. nov., a moderately halophilic bacterium isolated from the Bohai Gulf.</title>
        <authorList>
            <person name="Ji X."/>
        </authorList>
    </citation>
    <scope>NUCLEOTIDE SEQUENCE [LARGE SCALE GENOMIC DNA]</scope>
    <source>
        <strain evidence="2 3">204</strain>
    </source>
</reference>
<keyword evidence="3" id="KW-1185">Reference proteome</keyword>
<evidence type="ECO:0000313" key="3">
    <source>
        <dbReference type="Proteomes" id="UP000294823"/>
    </source>
</evidence>
<dbReference type="Gene3D" id="2.30.40.10">
    <property type="entry name" value="Urease, subunit C, domain 1"/>
    <property type="match status" value="1"/>
</dbReference>
<feature type="non-terminal residue" evidence="2">
    <location>
        <position position="111"/>
    </location>
</feature>
<gene>
    <name evidence="2" type="ORF">E0702_16070</name>
</gene>
<dbReference type="InterPro" id="IPR013108">
    <property type="entry name" value="Amidohydro_3"/>
</dbReference>
<evidence type="ECO:0000259" key="1">
    <source>
        <dbReference type="Pfam" id="PF07969"/>
    </source>
</evidence>
<dbReference type="SUPFAM" id="SSF51556">
    <property type="entry name" value="Metallo-dependent hydrolases"/>
    <property type="match status" value="1"/>
</dbReference>
<dbReference type="InterPro" id="IPR011059">
    <property type="entry name" value="Metal-dep_hydrolase_composite"/>
</dbReference>
<feature type="domain" description="Amidohydrolase 3" evidence="1">
    <location>
        <begin position="2"/>
        <end position="105"/>
    </location>
</feature>
<dbReference type="InterPro" id="IPR032466">
    <property type="entry name" value="Metal_Hydrolase"/>
</dbReference>